<evidence type="ECO:0000259" key="11">
    <source>
        <dbReference type="PROSITE" id="PS51712"/>
    </source>
</evidence>
<feature type="binding site" evidence="8">
    <location>
        <begin position="117"/>
        <end position="120"/>
    </location>
    <ligand>
        <name>GTP</name>
        <dbReference type="ChEBI" id="CHEBI:37565"/>
        <label>1</label>
    </ligand>
</feature>
<dbReference type="PIRSF" id="PIRSF006485">
    <property type="entry name" value="GTP-binding_EngA"/>
    <property type="match status" value="1"/>
</dbReference>
<comment type="function">
    <text evidence="8 10">GTPase that plays an essential role in the late steps of ribosome biogenesis.</text>
</comment>
<dbReference type="NCBIfam" id="TIGR00231">
    <property type="entry name" value="small_GTP"/>
    <property type="match status" value="2"/>
</dbReference>
<evidence type="ECO:0000313" key="12">
    <source>
        <dbReference type="EMBL" id="HHO73532.1"/>
    </source>
</evidence>
<feature type="domain" description="EngA-type G" evidence="11">
    <location>
        <begin position="2"/>
        <end position="165"/>
    </location>
</feature>
<dbReference type="CDD" id="cd01894">
    <property type="entry name" value="EngA1"/>
    <property type="match status" value="1"/>
</dbReference>
<feature type="binding site" evidence="8">
    <location>
        <begin position="178"/>
        <end position="185"/>
    </location>
    <ligand>
        <name>GTP</name>
        <dbReference type="ChEBI" id="CHEBI:37565"/>
        <label>2</label>
    </ligand>
</feature>
<dbReference type="PRINTS" id="PR00326">
    <property type="entry name" value="GTP1OBG"/>
</dbReference>
<comment type="caution">
    <text evidence="12">The sequence shown here is derived from an EMBL/GenBank/DDBJ whole genome shotgun (WGS) entry which is preliminary data.</text>
</comment>
<feature type="binding site" evidence="8">
    <location>
        <begin position="290"/>
        <end position="293"/>
    </location>
    <ligand>
        <name>GTP</name>
        <dbReference type="ChEBI" id="CHEBI:37565"/>
        <label>2</label>
    </ligand>
</feature>
<dbReference type="GO" id="GO:0042254">
    <property type="term" value="P:ribosome biogenesis"/>
    <property type="evidence" value="ECO:0007669"/>
    <property type="project" value="UniProtKB-KW"/>
</dbReference>
<dbReference type="FunFam" id="3.40.50.300:FF:000057">
    <property type="entry name" value="GTPase Der"/>
    <property type="match status" value="1"/>
</dbReference>
<keyword evidence="5 8" id="KW-0547">Nucleotide-binding</keyword>
<organism evidence="12">
    <name type="scientific">Thermocrinis ruber</name>
    <dbReference type="NCBI Taxonomy" id="75906"/>
    <lineage>
        <taxon>Bacteria</taxon>
        <taxon>Pseudomonadati</taxon>
        <taxon>Aquificota</taxon>
        <taxon>Aquificia</taxon>
        <taxon>Aquificales</taxon>
        <taxon>Aquificaceae</taxon>
        <taxon>Thermocrinis</taxon>
    </lineage>
</organism>
<reference evidence="12" key="1">
    <citation type="journal article" date="2020" name="mSystems">
        <title>Genome- and Community-Level Interaction Insights into Carbon Utilization and Element Cycling Functions of Hydrothermarchaeota in Hydrothermal Sediment.</title>
        <authorList>
            <person name="Zhou Z."/>
            <person name="Liu Y."/>
            <person name="Xu W."/>
            <person name="Pan J."/>
            <person name="Luo Z.H."/>
            <person name="Li M."/>
        </authorList>
    </citation>
    <scope>NUCLEOTIDE SEQUENCE [LARGE SCALE GENOMIC DNA]</scope>
    <source>
        <strain evidence="12">SpSt-114</strain>
    </source>
</reference>
<comment type="subunit">
    <text evidence="8">Associates with the 50S ribosomal subunit.</text>
</comment>
<evidence type="ECO:0000256" key="5">
    <source>
        <dbReference type="ARBA" id="ARBA00022741"/>
    </source>
</evidence>
<gene>
    <name evidence="8" type="primary">der</name>
    <name evidence="12" type="ORF">ENN04_02715</name>
</gene>
<evidence type="ECO:0000256" key="9">
    <source>
        <dbReference type="PROSITE-ProRule" id="PRU01049"/>
    </source>
</evidence>
<evidence type="ECO:0000256" key="8">
    <source>
        <dbReference type="HAMAP-Rule" id="MF_00195"/>
    </source>
</evidence>
<feature type="binding site" evidence="8">
    <location>
        <begin position="8"/>
        <end position="15"/>
    </location>
    <ligand>
        <name>GTP</name>
        <dbReference type="ChEBI" id="CHEBI:37565"/>
        <label>1</label>
    </ligand>
</feature>
<dbReference type="AlphaFoldDB" id="A0A7C5WYD7"/>
<keyword evidence="6 8" id="KW-0342">GTP-binding</keyword>
<dbReference type="Pfam" id="PF14714">
    <property type="entry name" value="KH_dom-like"/>
    <property type="match status" value="1"/>
</dbReference>
<dbReference type="Gene3D" id="3.40.50.300">
    <property type="entry name" value="P-loop containing nucleotide triphosphate hydrolases"/>
    <property type="match status" value="2"/>
</dbReference>
<dbReference type="Pfam" id="PF01926">
    <property type="entry name" value="MMR_HSR1"/>
    <property type="match status" value="2"/>
</dbReference>
<evidence type="ECO:0000256" key="6">
    <source>
        <dbReference type="ARBA" id="ARBA00023134"/>
    </source>
</evidence>
<dbReference type="GO" id="GO:0005525">
    <property type="term" value="F:GTP binding"/>
    <property type="evidence" value="ECO:0007669"/>
    <property type="project" value="UniProtKB-UniRule"/>
</dbReference>
<accession>A0A7C5WYD7</accession>
<dbReference type="InterPro" id="IPR031166">
    <property type="entry name" value="G_ENGA"/>
</dbReference>
<dbReference type="Gene3D" id="3.30.300.20">
    <property type="match status" value="1"/>
</dbReference>
<keyword evidence="4 10" id="KW-0677">Repeat</keyword>
<feature type="binding site" evidence="8">
    <location>
        <begin position="225"/>
        <end position="229"/>
    </location>
    <ligand>
        <name>GTP</name>
        <dbReference type="ChEBI" id="CHEBI:37565"/>
        <label>2</label>
    </ligand>
</feature>
<evidence type="ECO:0000256" key="7">
    <source>
        <dbReference type="ARBA" id="ARBA00032345"/>
    </source>
</evidence>
<proteinExistence type="inferred from homology"/>
<dbReference type="PANTHER" id="PTHR43834:SF6">
    <property type="entry name" value="GTPASE DER"/>
    <property type="match status" value="1"/>
</dbReference>
<dbReference type="HAMAP" id="MF_00195">
    <property type="entry name" value="GTPase_Der"/>
    <property type="match status" value="1"/>
</dbReference>
<dbReference type="SUPFAM" id="SSF52540">
    <property type="entry name" value="P-loop containing nucleoside triphosphate hydrolases"/>
    <property type="match status" value="2"/>
</dbReference>
<evidence type="ECO:0000256" key="4">
    <source>
        <dbReference type="ARBA" id="ARBA00022737"/>
    </source>
</evidence>
<dbReference type="PANTHER" id="PTHR43834">
    <property type="entry name" value="GTPASE DER"/>
    <property type="match status" value="1"/>
</dbReference>
<evidence type="ECO:0000256" key="10">
    <source>
        <dbReference type="RuleBase" id="RU004481"/>
    </source>
</evidence>
<sequence>MNKVVIVGRPNVGKSTLFNRLVGKRLSIVHDMPGITRDALEAIAHWKDKSFWVVDTGGLLEDKDYIAQEIRKKVQELLNQASVILFMVDGKEGITHADRAVAELLYPYREKVFLVVNKMDVKKAKENLYDFYSLGFEKVYPISAQHGRGVGELLDDVVSMLSEEEVAQREGLRLSFVGRPNVGKSSLVNAVLGSDRVIVSPIPGTTRDAVEVYFEYKGNPLILVDTAGIRRPSKVEYGVEFFSVGRSIKAIEMSDVVCLVVDLSEGVVHQDQRIGGLIARRYKGCVIVGNKFDLINSTEEEVKDYLRKRLSFLDYAPIVLTVATEGKGVRELLDNVLLVYQDYCKQHKTSFVNRCVEKVLSEKAPPGRIKVYYAYQEGTKPPTFVLYTNDPEEWKSHYKRFFERRLRECTNIKHAPIRLILRSREE</sequence>
<dbReference type="FunFam" id="3.40.50.300:FF:000040">
    <property type="entry name" value="GTPase Der"/>
    <property type="match status" value="1"/>
</dbReference>
<dbReference type="PROSITE" id="PS51712">
    <property type="entry name" value="G_ENGA"/>
    <property type="match status" value="2"/>
</dbReference>
<evidence type="ECO:0000256" key="2">
    <source>
        <dbReference type="ARBA" id="ARBA00020953"/>
    </source>
</evidence>
<name>A0A7C5WYD7_9AQUI</name>
<dbReference type="InterPro" id="IPR006073">
    <property type="entry name" value="GTP-bd"/>
</dbReference>
<dbReference type="InterPro" id="IPR015946">
    <property type="entry name" value="KH_dom-like_a/b"/>
</dbReference>
<dbReference type="InterPro" id="IPR016484">
    <property type="entry name" value="GTPase_Der"/>
</dbReference>
<dbReference type="InterPro" id="IPR005225">
    <property type="entry name" value="Small_GTP-bd"/>
</dbReference>
<feature type="binding site" evidence="8">
    <location>
        <begin position="55"/>
        <end position="59"/>
    </location>
    <ligand>
        <name>GTP</name>
        <dbReference type="ChEBI" id="CHEBI:37565"/>
        <label>1</label>
    </ligand>
</feature>
<dbReference type="CDD" id="cd01895">
    <property type="entry name" value="EngA2"/>
    <property type="match status" value="1"/>
</dbReference>
<dbReference type="GO" id="GO:0043022">
    <property type="term" value="F:ribosome binding"/>
    <property type="evidence" value="ECO:0007669"/>
    <property type="project" value="TreeGrafter"/>
</dbReference>
<dbReference type="InterPro" id="IPR027417">
    <property type="entry name" value="P-loop_NTPase"/>
</dbReference>
<dbReference type="InterPro" id="IPR032859">
    <property type="entry name" value="KH_dom-like"/>
</dbReference>
<feature type="domain" description="EngA-type G" evidence="11">
    <location>
        <begin position="172"/>
        <end position="344"/>
    </location>
</feature>
<protein>
    <recommendedName>
        <fullName evidence="2 8">GTPase Der</fullName>
    </recommendedName>
    <alternativeName>
        <fullName evidence="7 8">GTP-binding protein EngA</fullName>
    </alternativeName>
</protein>
<comment type="similarity">
    <text evidence="1 8 9 10">Belongs to the TRAFAC class TrmE-Era-EngA-EngB-Septin-like GTPase superfamily. EngA (Der) GTPase family.</text>
</comment>
<evidence type="ECO:0000256" key="1">
    <source>
        <dbReference type="ARBA" id="ARBA00008279"/>
    </source>
</evidence>
<dbReference type="NCBIfam" id="TIGR03594">
    <property type="entry name" value="GTPase_EngA"/>
    <property type="match status" value="1"/>
</dbReference>
<dbReference type="EMBL" id="DSAC01000035">
    <property type="protein sequence ID" value="HHO73532.1"/>
    <property type="molecule type" value="Genomic_DNA"/>
</dbReference>
<evidence type="ECO:0000256" key="3">
    <source>
        <dbReference type="ARBA" id="ARBA00022517"/>
    </source>
</evidence>
<keyword evidence="3 8" id="KW-0690">Ribosome biogenesis</keyword>